<dbReference type="Gene3D" id="2.50.20.20">
    <property type="match status" value="1"/>
</dbReference>
<gene>
    <name evidence="2" type="ORF">SMD11_2057</name>
</gene>
<sequence>MNGIQKCVVAAAGAALTLGLTACGGGEERDPHAALKAARQKTAQQNSYKTKQLTKDAGGEKREEHAFSREPDLSSTKSWGPRGKAPGRGSEVSIEMISTEKTLFARAPRMSRDRWLRTDRDGPVPGKKDPGPREAQGELPDWLAALGASKGVTKVGEETVGGKPATHFKGTVVLDELDEYKGDAIQDDQREHFTRPRRISGLHEVDIDIWVGRDDLPLKARESGKGSKGPVDTTEEYTDYGVDPKIQVPAAKDTMSIEEYTSGKYDGEDAGQRRP</sequence>
<dbReference type="OrthoDB" id="4224378at2"/>
<dbReference type="Proteomes" id="UP000195755">
    <property type="component" value="Chromosome"/>
</dbReference>
<feature type="region of interest" description="Disordered" evidence="1">
    <location>
        <begin position="108"/>
        <end position="137"/>
    </location>
</feature>
<proteinExistence type="predicted"/>
<evidence type="ECO:0000256" key="1">
    <source>
        <dbReference type="SAM" id="MobiDB-lite"/>
    </source>
</evidence>
<keyword evidence="2" id="KW-0449">Lipoprotein</keyword>
<dbReference type="RefSeq" id="WP_087926124.1">
    <property type="nucleotide sequence ID" value="NZ_CP021744.1"/>
</dbReference>
<feature type="compositionally biased region" description="Basic and acidic residues" evidence="1">
    <location>
        <begin position="265"/>
        <end position="275"/>
    </location>
</feature>
<evidence type="ECO:0000313" key="3">
    <source>
        <dbReference type="Proteomes" id="UP000195755"/>
    </source>
</evidence>
<reference evidence="2 3" key="1">
    <citation type="submission" date="2017-06" db="EMBL/GenBank/DDBJ databases">
        <title>Streptomyces albireticuli Genome sequencing and assembly.</title>
        <authorList>
            <person name="Wang Y."/>
            <person name="Du B."/>
            <person name="Ding Y."/>
            <person name="Liu H."/>
            <person name="Hou Q."/>
            <person name="Liu K."/>
            <person name="Yao L."/>
            <person name="Wang C."/>
        </authorList>
    </citation>
    <scope>NUCLEOTIDE SEQUENCE [LARGE SCALE GENOMIC DNA]</scope>
    <source>
        <strain evidence="2 3">MDJK11</strain>
    </source>
</reference>
<evidence type="ECO:0000313" key="2">
    <source>
        <dbReference type="EMBL" id="ARZ67709.1"/>
    </source>
</evidence>
<dbReference type="PROSITE" id="PS51257">
    <property type="entry name" value="PROKAR_LIPOPROTEIN"/>
    <property type="match status" value="1"/>
</dbReference>
<dbReference type="KEGG" id="salj:SMD11_2057"/>
<organism evidence="2 3">
    <name type="scientific">Streptomyces albireticuli</name>
    <dbReference type="NCBI Taxonomy" id="1940"/>
    <lineage>
        <taxon>Bacteria</taxon>
        <taxon>Bacillati</taxon>
        <taxon>Actinomycetota</taxon>
        <taxon>Actinomycetes</taxon>
        <taxon>Kitasatosporales</taxon>
        <taxon>Streptomycetaceae</taxon>
        <taxon>Streptomyces</taxon>
    </lineage>
</organism>
<dbReference type="EMBL" id="CP021744">
    <property type="protein sequence ID" value="ARZ67709.1"/>
    <property type="molecule type" value="Genomic_DNA"/>
</dbReference>
<dbReference type="InterPro" id="IPR029046">
    <property type="entry name" value="LolA/LolB/LppX"/>
</dbReference>
<accession>A0A1Z2L077</accession>
<feature type="compositionally biased region" description="Basic and acidic residues" evidence="1">
    <location>
        <begin position="53"/>
        <end position="72"/>
    </location>
</feature>
<dbReference type="AlphaFoldDB" id="A0A1Z2L077"/>
<feature type="compositionally biased region" description="Basic and acidic residues" evidence="1">
    <location>
        <begin position="110"/>
        <end position="136"/>
    </location>
</feature>
<feature type="compositionally biased region" description="Polar residues" evidence="1">
    <location>
        <begin position="41"/>
        <end position="51"/>
    </location>
</feature>
<feature type="region of interest" description="Disordered" evidence="1">
    <location>
        <begin position="24"/>
        <end position="95"/>
    </location>
</feature>
<feature type="region of interest" description="Disordered" evidence="1">
    <location>
        <begin position="219"/>
        <end position="275"/>
    </location>
</feature>
<dbReference type="SUPFAM" id="SSF89392">
    <property type="entry name" value="Prokaryotic lipoproteins and lipoprotein localization factors"/>
    <property type="match status" value="1"/>
</dbReference>
<protein>
    <submittedName>
        <fullName evidence="2">Putative lipoprotein</fullName>
    </submittedName>
</protein>
<name>A0A1Z2L077_9ACTN</name>